<proteinExistence type="predicted"/>
<dbReference type="InterPro" id="IPR018490">
    <property type="entry name" value="cNMP-bd_dom_sf"/>
</dbReference>
<dbReference type="AlphaFoldDB" id="A0A8B8B2W1"/>
<evidence type="ECO:0000313" key="4">
    <source>
        <dbReference type="Proteomes" id="UP000694844"/>
    </source>
</evidence>
<evidence type="ECO:0000256" key="2">
    <source>
        <dbReference type="SAM" id="MobiDB-lite"/>
    </source>
</evidence>
<dbReference type="Gene3D" id="2.60.120.10">
    <property type="entry name" value="Jelly Rolls"/>
    <property type="match status" value="1"/>
</dbReference>
<dbReference type="Proteomes" id="UP000694844">
    <property type="component" value="Chromosome 8"/>
</dbReference>
<accession>A0A8B8B2W1</accession>
<feature type="compositionally biased region" description="Low complexity" evidence="2">
    <location>
        <begin position="710"/>
        <end position="722"/>
    </location>
</feature>
<dbReference type="RefSeq" id="XP_022297383.1">
    <property type="nucleotide sequence ID" value="XM_022441675.1"/>
</dbReference>
<dbReference type="CDD" id="cd00038">
    <property type="entry name" value="CAP_ED"/>
    <property type="match status" value="1"/>
</dbReference>
<dbReference type="PANTHER" id="PTHR23011:SF28">
    <property type="entry name" value="CYCLIC NUCLEOTIDE-BINDING DOMAIN CONTAINING PROTEIN"/>
    <property type="match status" value="1"/>
</dbReference>
<keyword evidence="4" id="KW-1185">Reference proteome</keyword>
<dbReference type="GeneID" id="111106834"/>
<feature type="region of interest" description="Disordered" evidence="2">
    <location>
        <begin position="22"/>
        <end position="55"/>
    </location>
</feature>
<name>A0A8B8B2W1_CRAVI</name>
<dbReference type="OrthoDB" id="166212at2759"/>
<feature type="region of interest" description="Disordered" evidence="2">
    <location>
        <begin position="862"/>
        <end position="884"/>
    </location>
</feature>
<evidence type="ECO:0000313" key="5">
    <source>
        <dbReference type="RefSeq" id="XP_022297383.1"/>
    </source>
</evidence>
<feature type="domain" description="Cyclic nucleotide-binding" evidence="3">
    <location>
        <begin position="399"/>
        <end position="483"/>
    </location>
</feature>
<feature type="coiled-coil region" evidence="1">
    <location>
        <begin position="632"/>
        <end position="680"/>
    </location>
</feature>
<feature type="region of interest" description="Disordered" evidence="2">
    <location>
        <begin position="696"/>
        <end position="760"/>
    </location>
</feature>
<sequence>MPTSLVPKLSLTPEKFNRLESLTEEAVSSQRLSDTDRYGEEKSPGRKKLKKRLSRRDSMMTVLRDELKNMESLPALKTHRAPSVMDEWMNGDETKMEDPLLTGAQSYRRRYSVGDNDYGRGNILNSRRSISGGSDDVIVSGYELKKIRMLESLQSMGVALPRKRVQRTSTSDEREILQSMEFARRQSLSTRLLQTVNKKPKFKQRSISVSEEPEVVTTPGENAEEEDESRDQVKTMLKAITKKVIDPNNSVVFGNTGTTRNAYDLGNDVIGTFRRKIRRRKVRPFQKWKRLSRFIVVLIRAWKIHSQSVNSILGHFESLDALTNSYETKDLMFNVTDFKAGKEGLISSELRRILEKRPSSRSSEEVHYVQIALRNYKSIAEYPVDMQKKIASKGWYETYDAKRVIVREGHLPICFYFVLTGSGVVSFLDPKSNTNKTVLFLNRGDSFGEQAIMTRTLRQTTVISREKIELLVMSDEDFIDIFMSGGLRNVNDPFIKSLKFLEEWPVEKLADNPKKAIFSFFKRGKVLIKDTSNSDWIFVVKSGSCSLLKRLQLIDPTKKRPKSRQKEWREKIEECLKIGATLSHEDQVTLLYDEEVKKLEQQNITLRYYALPEINIATNQAYDDLRHLHDEKKEQMIENNFIKRTIEDLKQRAANEGSIITETELELDEEEKINKEARNYRRMSLVDLTNLVSKGPYMSKPKKTENSKSATTARTTTYQTGTAEDETLNDYTLTGGDVTQERMSNHAPSTKGEEPPTIENDGGDYVFVNCHTLTKGQIFGLQDICFENQPNFSLVSNGVEVIMINKKFYTENMTNNQLVRLREHVWPYPTSEDLQATLDSHVRWDYHKKLNLKKTLRDVRMRNLPPNDSRAHLSVPKVGEENSY</sequence>
<organism evidence="4 5">
    <name type="scientific">Crassostrea virginica</name>
    <name type="common">Eastern oyster</name>
    <dbReference type="NCBI Taxonomy" id="6565"/>
    <lineage>
        <taxon>Eukaryota</taxon>
        <taxon>Metazoa</taxon>
        <taxon>Spiralia</taxon>
        <taxon>Lophotrochozoa</taxon>
        <taxon>Mollusca</taxon>
        <taxon>Bivalvia</taxon>
        <taxon>Autobranchia</taxon>
        <taxon>Pteriomorphia</taxon>
        <taxon>Ostreida</taxon>
        <taxon>Ostreoidea</taxon>
        <taxon>Ostreidae</taxon>
        <taxon>Crassostrea</taxon>
    </lineage>
</organism>
<dbReference type="KEGG" id="cvn:111106834"/>
<dbReference type="PROSITE" id="PS50042">
    <property type="entry name" value="CNMP_BINDING_3"/>
    <property type="match status" value="1"/>
</dbReference>
<dbReference type="PANTHER" id="PTHR23011">
    <property type="entry name" value="CYCLIC NUCLEOTIDE-BINDING DOMAIN CONTAINING PROTEIN"/>
    <property type="match status" value="1"/>
</dbReference>
<evidence type="ECO:0000259" key="3">
    <source>
        <dbReference type="PROSITE" id="PS50042"/>
    </source>
</evidence>
<dbReference type="InterPro" id="IPR014710">
    <property type="entry name" value="RmlC-like_jellyroll"/>
</dbReference>
<dbReference type="Pfam" id="PF00027">
    <property type="entry name" value="cNMP_binding"/>
    <property type="match status" value="1"/>
</dbReference>
<gene>
    <name evidence="5" type="primary">LOC111106834</name>
</gene>
<reference evidence="5" key="1">
    <citation type="submission" date="2025-08" db="UniProtKB">
        <authorList>
            <consortium name="RefSeq"/>
        </authorList>
    </citation>
    <scope>IDENTIFICATION</scope>
    <source>
        <tissue evidence="5">Whole sample</tissue>
    </source>
</reference>
<feature type="region of interest" description="Disordered" evidence="2">
    <location>
        <begin position="203"/>
        <end position="228"/>
    </location>
</feature>
<dbReference type="SUPFAM" id="SSF51206">
    <property type="entry name" value="cAMP-binding domain-like"/>
    <property type="match status" value="2"/>
</dbReference>
<dbReference type="InterPro" id="IPR000595">
    <property type="entry name" value="cNMP-bd_dom"/>
</dbReference>
<feature type="compositionally biased region" description="Basic and acidic residues" evidence="2">
    <location>
        <begin position="33"/>
        <end position="44"/>
    </location>
</feature>
<protein>
    <submittedName>
        <fullName evidence="5">Uncharacterized protein LOC111106834 isoform X1</fullName>
    </submittedName>
</protein>
<feature type="compositionally biased region" description="Basic residues" evidence="2">
    <location>
        <begin position="45"/>
        <end position="54"/>
    </location>
</feature>
<keyword evidence="1" id="KW-0175">Coiled coil</keyword>
<evidence type="ECO:0000256" key="1">
    <source>
        <dbReference type="SAM" id="Coils"/>
    </source>
</evidence>